<gene>
    <name evidence="2" type="ORF">NCTC10894_00924</name>
</gene>
<feature type="compositionally biased region" description="Basic and acidic residues" evidence="1">
    <location>
        <begin position="1"/>
        <end position="14"/>
    </location>
</feature>
<dbReference type="Proteomes" id="UP000255008">
    <property type="component" value="Unassembled WGS sequence"/>
</dbReference>
<proteinExistence type="predicted"/>
<dbReference type="AlphaFoldDB" id="A0AAJ4ZJC9"/>
<comment type="caution">
    <text evidence="2">The sequence shown here is derived from an EMBL/GenBank/DDBJ whole genome shotgun (WGS) entry which is preliminary data.</text>
</comment>
<dbReference type="EMBL" id="UGVE01000001">
    <property type="protein sequence ID" value="SUD96585.1"/>
    <property type="molecule type" value="Genomic_DNA"/>
</dbReference>
<evidence type="ECO:0000313" key="2">
    <source>
        <dbReference type="EMBL" id="SUD96585.1"/>
    </source>
</evidence>
<name>A0AAJ4ZJC9_9RALS</name>
<sequence length="69" mass="7291">MSTENRPGHGEQAHPEPSADEPTARPAAPAIPSESGVGEEDPGDFENASIRKDDGKRPQAPHAPPGERR</sequence>
<dbReference type="RefSeq" id="WP_045786092.1">
    <property type="nucleotide sequence ID" value="NZ_BAAAEC010000008.1"/>
</dbReference>
<evidence type="ECO:0000256" key="1">
    <source>
        <dbReference type="SAM" id="MobiDB-lite"/>
    </source>
</evidence>
<dbReference type="KEGG" id="rmn:TK49_07145"/>
<evidence type="ECO:0000313" key="3">
    <source>
        <dbReference type="Proteomes" id="UP000255008"/>
    </source>
</evidence>
<feature type="region of interest" description="Disordered" evidence="1">
    <location>
        <begin position="1"/>
        <end position="69"/>
    </location>
</feature>
<reference evidence="2 3" key="1">
    <citation type="submission" date="2018-06" db="EMBL/GenBank/DDBJ databases">
        <authorList>
            <consortium name="Pathogen Informatics"/>
            <person name="Doyle S."/>
        </authorList>
    </citation>
    <scope>NUCLEOTIDE SEQUENCE [LARGE SCALE GENOMIC DNA]</scope>
    <source>
        <strain evidence="2 3">NCTC10894</strain>
    </source>
</reference>
<protein>
    <submittedName>
        <fullName evidence="2">Uncharacterized protein</fullName>
    </submittedName>
</protein>
<dbReference type="GeneID" id="34791143"/>
<organism evidence="2 3">
    <name type="scientific">Ralstonia mannitolilytica</name>
    <dbReference type="NCBI Taxonomy" id="105219"/>
    <lineage>
        <taxon>Bacteria</taxon>
        <taxon>Pseudomonadati</taxon>
        <taxon>Pseudomonadota</taxon>
        <taxon>Betaproteobacteria</taxon>
        <taxon>Burkholderiales</taxon>
        <taxon>Burkholderiaceae</taxon>
        <taxon>Ralstonia</taxon>
    </lineage>
</organism>
<accession>A0AAJ4ZJC9</accession>